<proteinExistence type="predicted"/>
<keyword evidence="4" id="KW-1185">Reference proteome</keyword>
<gene>
    <name evidence="3" type="ORF">BSF38_05526</name>
</gene>
<organism evidence="3 4">
    <name type="scientific">Paludisphaera borealis</name>
    <dbReference type="NCBI Taxonomy" id="1387353"/>
    <lineage>
        <taxon>Bacteria</taxon>
        <taxon>Pseudomonadati</taxon>
        <taxon>Planctomycetota</taxon>
        <taxon>Planctomycetia</taxon>
        <taxon>Isosphaerales</taxon>
        <taxon>Isosphaeraceae</taxon>
        <taxon>Paludisphaera</taxon>
    </lineage>
</organism>
<keyword evidence="1" id="KW-0472">Membrane</keyword>
<dbReference type="EMBL" id="CP019082">
    <property type="protein sequence ID" value="APW63938.1"/>
    <property type="molecule type" value="Genomic_DNA"/>
</dbReference>
<dbReference type="STRING" id="1387353.BSF38_05526"/>
<accession>A0A1U7CYH2</accession>
<evidence type="ECO:0000256" key="1">
    <source>
        <dbReference type="SAM" id="Phobius"/>
    </source>
</evidence>
<dbReference type="InterPro" id="IPR055214">
    <property type="entry name" value="PTP-NADK"/>
</dbReference>
<dbReference type="InterPro" id="IPR016130">
    <property type="entry name" value="Tyr_Pase_AS"/>
</dbReference>
<evidence type="ECO:0000313" key="4">
    <source>
        <dbReference type="Proteomes" id="UP000186309"/>
    </source>
</evidence>
<dbReference type="Proteomes" id="UP000186309">
    <property type="component" value="Chromosome"/>
</dbReference>
<keyword evidence="1" id="KW-0812">Transmembrane</keyword>
<dbReference type="InterPro" id="IPR000387">
    <property type="entry name" value="Tyr_Pase_dom"/>
</dbReference>
<dbReference type="SUPFAM" id="SSF52799">
    <property type="entry name" value="(Phosphotyrosine protein) phosphatases II"/>
    <property type="match status" value="1"/>
</dbReference>
<dbReference type="InterPro" id="IPR029021">
    <property type="entry name" value="Prot-tyrosine_phosphatase-like"/>
</dbReference>
<feature type="domain" description="Tyrosine specific protein phosphatases" evidence="2">
    <location>
        <begin position="123"/>
        <end position="159"/>
    </location>
</feature>
<evidence type="ECO:0000259" key="2">
    <source>
        <dbReference type="PROSITE" id="PS50056"/>
    </source>
</evidence>
<dbReference type="PROSITE" id="PS50056">
    <property type="entry name" value="TYR_PHOSPHATASE_2"/>
    <property type="match status" value="1"/>
</dbReference>
<keyword evidence="1" id="KW-1133">Transmembrane helix</keyword>
<reference evidence="4" key="1">
    <citation type="submission" date="2016-12" db="EMBL/GenBank/DDBJ databases">
        <title>Comparative genomics of four Isosphaeraceae planctomycetes: a common pool of plasmids and glycoside hydrolase genes.</title>
        <authorList>
            <person name="Ivanova A."/>
        </authorList>
    </citation>
    <scope>NUCLEOTIDE SEQUENCE [LARGE SCALE GENOMIC DNA]</scope>
    <source>
        <strain evidence="4">PX4</strain>
    </source>
</reference>
<sequence>MNDQPDAMNEPAPPSRRRRIRRNFVRSAAGVSLVASIAVGSFLLKPYYGSNLGIVDPGRVIRSAQPTSGLKDMIRDHKLASILSLRGGSLRDWYYSNEVGVAKEAGVDFYDLSMSATKRPKRSDLLRLIDVMNRCKYPLLIHCKAGADRTGLASAIYRMVVLKEPPETAVEAFTIYHSHVPLFGTQQLHEPIDEYAAWLAQNALPHTPERFRDWVMNTYRADDPAVEPPPVLPGPRHALQAEIGGHSG</sequence>
<dbReference type="PROSITE" id="PS00383">
    <property type="entry name" value="TYR_PHOSPHATASE_1"/>
    <property type="match status" value="1"/>
</dbReference>
<dbReference type="RefSeq" id="WP_237170644.1">
    <property type="nucleotide sequence ID" value="NZ_CP019082.1"/>
</dbReference>
<dbReference type="Gene3D" id="3.90.190.10">
    <property type="entry name" value="Protein tyrosine phosphatase superfamily"/>
    <property type="match status" value="1"/>
</dbReference>
<name>A0A1U7CYH2_9BACT</name>
<feature type="transmembrane region" description="Helical" evidence="1">
    <location>
        <begin position="24"/>
        <end position="44"/>
    </location>
</feature>
<dbReference type="Pfam" id="PF22741">
    <property type="entry name" value="PTP-NADK"/>
    <property type="match status" value="1"/>
</dbReference>
<protein>
    <recommendedName>
        <fullName evidence="2">Tyrosine specific protein phosphatases domain-containing protein</fullName>
    </recommendedName>
</protein>
<dbReference type="AlphaFoldDB" id="A0A1U7CYH2"/>
<evidence type="ECO:0000313" key="3">
    <source>
        <dbReference type="EMBL" id="APW63938.1"/>
    </source>
</evidence>
<dbReference type="KEGG" id="pbor:BSF38_05526"/>